<accession>A0A2N2E1G8</accession>
<dbReference type="InterPro" id="IPR029052">
    <property type="entry name" value="Metallo-depent_PP-like"/>
</dbReference>
<name>A0A2N2E1G8_9BACT</name>
<evidence type="ECO:0008006" key="3">
    <source>
        <dbReference type="Google" id="ProtNLM"/>
    </source>
</evidence>
<gene>
    <name evidence="1" type="ORF">CVU83_01635</name>
</gene>
<evidence type="ECO:0000313" key="2">
    <source>
        <dbReference type="Proteomes" id="UP000233325"/>
    </source>
</evidence>
<dbReference type="SUPFAM" id="SSF56300">
    <property type="entry name" value="Metallo-dependent phosphatases"/>
    <property type="match status" value="1"/>
</dbReference>
<dbReference type="Proteomes" id="UP000233325">
    <property type="component" value="Unassembled WGS sequence"/>
</dbReference>
<evidence type="ECO:0000313" key="1">
    <source>
        <dbReference type="EMBL" id="PKM88521.1"/>
    </source>
</evidence>
<proteinExistence type="predicted"/>
<dbReference type="EMBL" id="PHAH01000016">
    <property type="protein sequence ID" value="PKM88521.1"/>
    <property type="molecule type" value="Genomic_DNA"/>
</dbReference>
<comment type="caution">
    <text evidence="1">The sequence shown here is derived from an EMBL/GenBank/DDBJ whole genome shotgun (WGS) entry which is preliminary data.</text>
</comment>
<dbReference type="AlphaFoldDB" id="A0A2N2E1G8"/>
<sequence length="77" mass="8079">DAAAAAGIDLQLSGHTHAGQMFPLNLISKLIYSGFQVGVHSLNGFTISHTGGAGTWGPPLRLGRRSEIVLLKLELAE</sequence>
<feature type="non-terminal residue" evidence="1">
    <location>
        <position position="1"/>
    </location>
</feature>
<organism evidence="1 2">
    <name type="scientific">Candidatus Falkowbacteria bacterium HGW-Falkowbacteria-2</name>
    <dbReference type="NCBI Taxonomy" id="2013769"/>
    <lineage>
        <taxon>Bacteria</taxon>
        <taxon>Candidatus Falkowiibacteriota</taxon>
    </lineage>
</organism>
<reference evidence="1 2" key="1">
    <citation type="journal article" date="2017" name="ISME J.">
        <title>Potential for microbial H2 and metal transformations associated with novel bacteria and archaea in deep terrestrial subsurface sediments.</title>
        <authorList>
            <person name="Hernsdorf A.W."/>
            <person name="Amano Y."/>
            <person name="Miyakawa K."/>
            <person name="Ise K."/>
            <person name="Suzuki Y."/>
            <person name="Anantharaman K."/>
            <person name="Probst A."/>
            <person name="Burstein D."/>
            <person name="Thomas B.C."/>
            <person name="Banfield J.F."/>
        </authorList>
    </citation>
    <scope>NUCLEOTIDE SEQUENCE [LARGE SCALE GENOMIC DNA]</scope>
    <source>
        <strain evidence="1">HGW-Falkowbacteria-2</strain>
    </source>
</reference>
<protein>
    <recommendedName>
        <fullName evidence="3">Metallophosphoesterase</fullName>
    </recommendedName>
</protein>